<reference evidence="2" key="1">
    <citation type="submission" date="2022-02" db="EMBL/GenBank/DDBJ databases">
        <title>Corynebacterium sp. from urogenital microbiome.</title>
        <authorList>
            <person name="Cappelli E.A."/>
            <person name="Ribeiro T.G."/>
            <person name="Peixe L."/>
        </authorList>
    </citation>
    <scope>NUCLEOTIDE SEQUENCE</scope>
    <source>
        <strain evidence="2">C8Ua_144</strain>
    </source>
</reference>
<dbReference type="EMBL" id="JAKMUR010000013">
    <property type="protein sequence ID" value="MCZ9292028.1"/>
    <property type="molecule type" value="Genomic_DNA"/>
</dbReference>
<dbReference type="RefSeq" id="WP_239355892.1">
    <property type="nucleotide sequence ID" value="NZ_JAKMUR010000013.1"/>
</dbReference>
<dbReference type="Proteomes" id="UP001146453">
    <property type="component" value="Unassembled WGS sequence"/>
</dbReference>
<feature type="transmembrane region" description="Helical" evidence="1">
    <location>
        <begin position="104"/>
        <end position="129"/>
    </location>
</feature>
<accession>A0ABT4R935</accession>
<keyword evidence="1" id="KW-0472">Membrane</keyword>
<name>A0ABT4R935_9CORY</name>
<feature type="transmembrane region" description="Helical" evidence="1">
    <location>
        <begin position="12"/>
        <end position="31"/>
    </location>
</feature>
<comment type="caution">
    <text evidence="2">The sequence shown here is derived from an EMBL/GenBank/DDBJ whole genome shotgun (WGS) entry which is preliminary data.</text>
</comment>
<protein>
    <submittedName>
        <fullName evidence="2">DUF3592 domain-containing protein</fullName>
    </submittedName>
</protein>
<evidence type="ECO:0000313" key="2">
    <source>
        <dbReference type="EMBL" id="MCZ9292028.1"/>
    </source>
</evidence>
<keyword evidence="1" id="KW-1133">Transmembrane helix</keyword>
<evidence type="ECO:0000256" key="1">
    <source>
        <dbReference type="SAM" id="Phobius"/>
    </source>
</evidence>
<keyword evidence="3" id="KW-1185">Reference proteome</keyword>
<gene>
    <name evidence="2" type="ORF">L8U61_07770</name>
</gene>
<organism evidence="2 3">
    <name type="scientific">Corynebacterium lehmanniae</name>
    <dbReference type="NCBI Taxonomy" id="2913497"/>
    <lineage>
        <taxon>Bacteria</taxon>
        <taxon>Bacillati</taxon>
        <taxon>Actinomycetota</taxon>
        <taxon>Actinomycetes</taxon>
        <taxon>Mycobacteriales</taxon>
        <taxon>Corynebacteriaceae</taxon>
        <taxon>Corynebacterium</taxon>
    </lineage>
</organism>
<proteinExistence type="predicted"/>
<keyword evidence="1" id="KW-0812">Transmembrane</keyword>
<sequence>MRWRRRAHQVVLALYAFATLGSVAMVAGPALNDARIQANPGRGTAIVTEAGRMRTFVEYQTEDGQLVSPPRGLLYPTGLGEGQQVWVTYDKTDPDLVKVEGRGWALALLPALSTWAVATLIAAGAWFAVGRWGPEERR</sequence>
<evidence type="ECO:0000313" key="3">
    <source>
        <dbReference type="Proteomes" id="UP001146453"/>
    </source>
</evidence>